<feature type="domain" description="Polymerase nucleotidyl transferase" evidence="1">
    <location>
        <begin position="15"/>
        <end position="69"/>
    </location>
</feature>
<dbReference type="InterPro" id="IPR002934">
    <property type="entry name" value="Polymerase_NTP_transf_dom"/>
</dbReference>
<reference evidence="2 3" key="1">
    <citation type="submission" date="2018-07" db="EMBL/GenBank/DDBJ databases">
        <title>Draft genome of the type strain Streptomyces armeniacus ATCC 15676.</title>
        <authorList>
            <person name="Labana P."/>
            <person name="Gosse J.T."/>
            <person name="Boddy C.N."/>
        </authorList>
    </citation>
    <scope>NUCLEOTIDE SEQUENCE [LARGE SCALE GENOMIC DNA]</scope>
    <source>
        <strain evidence="2 3">ATCC 15676</strain>
    </source>
</reference>
<dbReference type="CDD" id="cd05403">
    <property type="entry name" value="NT_KNTase_like"/>
    <property type="match status" value="1"/>
</dbReference>
<dbReference type="Pfam" id="PF01909">
    <property type="entry name" value="NTP_transf_2"/>
    <property type="match status" value="1"/>
</dbReference>
<dbReference type="SUPFAM" id="SSF81301">
    <property type="entry name" value="Nucleotidyltransferase"/>
    <property type="match status" value="1"/>
</dbReference>
<keyword evidence="2" id="KW-0808">Transferase</keyword>
<evidence type="ECO:0000259" key="1">
    <source>
        <dbReference type="Pfam" id="PF01909"/>
    </source>
</evidence>
<dbReference type="AlphaFoldDB" id="A0A345Y0C6"/>
<keyword evidence="3" id="KW-1185">Reference proteome</keyword>
<dbReference type="GO" id="GO:0016779">
    <property type="term" value="F:nucleotidyltransferase activity"/>
    <property type="evidence" value="ECO:0007669"/>
    <property type="project" value="InterPro"/>
</dbReference>
<proteinExistence type="predicted"/>
<dbReference type="KEGG" id="sarm:DVA86_14910"/>
<name>A0A345Y0C6_9ACTN</name>
<evidence type="ECO:0000313" key="3">
    <source>
        <dbReference type="Proteomes" id="UP000254425"/>
    </source>
</evidence>
<accession>A0A345Y0C6</accession>
<organism evidence="2 3">
    <name type="scientific">Streptomyces armeniacus</name>
    <dbReference type="NCBI Taxonomy" id="83291"/>
    <lineage>
        <taxon>Bacteria</taxon>
        <taxon>Bacillati</taxon>
        <taxon>Actinomycetota</taxon>
        <taxon>Actinomycetes</taxon>
        <taxon>Kitasatosporales</taxon>
        <taxon>Streptomycetaceae</taxon>
        <taxon>Streptomyces</taxon>
    </lineage>
</organism>
<dbReference type="InterPro" id="IPR043519">
    <property type="entry name" value="NT_sf"/>
</dbReference>
<dbReference type="EMBL" id="CP031320">
    <property type="protein sequence ID" value="AXK37342.1"/>
    <property type="molecule type" value="Genomic_DNA"/>
</dbReference>
<sequence>MRDQDFLDHLAGRLAALPAVRAVTLGGSRAQGTHRPDSDWDVAVYYRGGFDPDALRALGWPGEVSEIGGWGGGVFNGGAWLTVDGRRVDVHYRDLDVVEHELAEAEQGRFHHEPLMFHLAGIPSYLVVAELALNRVLRGELPRPAAYPGPLRTAAAGRWLGTSRATLTYARANHAPYGRLTEVAGALATAAAQCAHAVLAARGEWVTNEKTLLHRAGLRGVDTLTAGLAADPAVLERALAEAEELFASALPPETPPA</sequence>
<dbReference type="Gene3D" id="3.30.460.10">
    <property type="entry name" value="Beta Polymerase, domain 2"/>
    <property type="match status" value="1"/>
</dbReference>
<evidence type="ECO:0000313" key="2">
    <source>
        <dbReference type="EMBL" id="AXK37342.1"/>
    </source>
</evidence>
<protein>
    <submittedName>
        <fullName evidence="2">Nucleotidyltransferase domain-containing protein</fullName>
    </submittedName>
</protein>
<dbReference type="Proteomes" id="UP000254425">
    <property type="component" value="Chromosome"/>
</dbReference>
<gene>
    <name evidence="2" type="ORF">DVA86_14910</name>
</gene>